<dbReference type="GO" id="GO:0000149">
    <property type="term" value="F:SNARE binding"/>
    <property type="evidence" value="ECO:0007669"/>
    <property type="project" value="TreeGrafter"/>
</dbReference>
<dbReference type="FunFam" id="2.60.40.150:FF:000179">
    <property type="entry name" value="synaptotagmin-5 isoform X2"/>
    <property type="match status" value="1"/>
</dbReference>
<evidence type="ECO:0000256" key="1">
    <source>
        <dbReference type="ARBA" id="ARBA00022737"/>
    </source>
</evidence>
<keyword evidence="3" id="KW-1133">Transmembrane helix</keyword>
<dbReference type="Gene3D" id="2.60.40.150">
    <property type="entry name" value="C2 domain"/>
    <property type="match status" value="2"/>
</dbReference>
<dbReference type="Pfam" id="PF00168">
    <property type="entry name" value="C2"/>
    <property type="match status" value="2"/>
</dbReference>
<keyword evidence="1" id="KW-0677">Repeat</keyword>
<keyword evidence="3" id="KW-0812">Transmembrane</keyword>
<feature type="compositionally biased region" description="Low complexity" evidence="2">
    <location>
        <begin position="78"/>
        <end position="94"/>
    </location>
</feature>
<evidence type="ECO:0000259" key="4">
    <source>
        <dbReference type="PROSITE" id="PS50004"/>
    </source>
</evidence>
<gene>
    <name evidence="5" type="ORF">CHS0354_036333</name>
</gene>
<dbReference type="SMART" id="SM00239">
    <property type="entry name" value="C2"/>
    <property type="match status" value="2"/>
</dbReference>
<dbReference type="InterPro" id="IPR035892">
    <property type="entry name" value="C2_domain_sf"/>
</dbReference>
<dbReference type="GO" id="GO:0030276">
    <property type="term" value="F:clathrin binding"/>
    <property type="evidence" value="ECO:0007669"/>
    <property type="project" value="TreeGrafter"/>
</dbReference>
<dbReference type="InterPro" id="IPR001565">
    <property type="entry name" value="Synaptotagmin"/>
</dbReference>
<dbReference type="GO" id="GO:0017156">
    <property type="term" value="P:calcium-ion regulated exocytosis"/>
    <property type="evidence" value="ECO:0007669"/>
    <property type="project" value="TreeGrafter"/>
</dbReference>
<feature type="transmembrane region" description="Helical" evidence="3">
    <location>
        <begin position="6"/>
        <end position="26"/>
    </location>
</feature>
<name>A0AAE0RM76_9BIVA</name>
<dbReference type="PRINTS" id="PR00360">
    <property type="entry name" value="C2DOMAIN"/>
</dbReference>
<organism evidence="5 6">
    <name type="scientific">Potamilus streckersoni</name>
    <dbReference type="NCBI Taxonomy" id="2493646"/>
    <lineage>
        <taxon>Eukaryota</taxon>
        <taxon>Metazoa</taxon>
        <taxon>Spiralia</taxon>
        <taxon>Lophotrochozoa</taxon>
        <taxon>Mollusca</taxon>
        <taxon>Bivalvia</taxon>
        <taxon>Autobranchia</taxon>
        <taxon>Heteroconchia</taxon>
        <taxon>Palaeoheterodonta</taxon>
        <taxon>Unionida</taxon>
        <taxon>Unionoidea</taxon>
        <taxon>Unionidae</taxon>
        <taxon>Ambleminae</taxon>
        <taxon>Lampsilini</taxon>
        <taxon>Potamilus</taxon>
    </lineage>
</organism>
<dbReference type="PRINTS" id="PR00399">
    <property type="entry name" value="SYNAPTOTAGMN"/>
</dbReference>
<dbReference type="PROSITE" id="PS50004">
    <property type="entry name" value="C2"/>
    <property type="match status" value="2"/>
</dbReference>
<dbReference type="SUPFAM" id="SSF49562">
    <property type="entry name" value="C2 domain (Calcium/lipid-binding domain, CaLB)"/>
    <property type="match status" value="2"/>
</dbReference>
<dbReference type="GO" id="GO:0070382">
    <property type="term" value="C:exocytic vesicle"/>
    <property type="evidence" value="ECO:0007669"/>
    <property type="project" value="TreeGrafter"/>
</dbReference>
<accession>A0AAE0RM76</accession>
<proteinExistence type="predicted"/>
<reference evidence="5" key="3">
    <citation type="submission" date="2023-05" db="EMBL/GenBank/DDBJ databases">
        <authorList>
            <person name="Smith C.H."/>
        </authorList>
    </citation>
    <scope>NUCLEOTIDE SEQUENCE</scope>
    <source>
        <strain evidence="5">CHS0354</strain>
        <tissue evidence="5">Mantle</tissue>
    </source>
</reference>
<evidence type="ECO:0000313" key="5">
    <source>
        <dbReference type="EMBL" id="KAK3576054.1"/>
    </source>
</evidence>
<evidence type="ECO:0000256" key="3">
    <source>
        <dbReference type="SAM" id="Phobius"/>
    </source>
</evidence>
<reference evidence="5" key="2">
    <citation type="journal article" date="2021" name="Genome Biol. Evol.">
        <title>Developing a high-quality reference genome for a parasitic bivalve with doubly uniparental inheritance (Bivalvia: Unionida).</title>
        <authorList>
            <person name="Smith C.H."/>
        </authorList>
    </citation>
    <scope>NUCLEOTIDE SEQUENCE</scope>
    <source>
        <strain evidence="5">CHS0354</strain>
        <tissue evidence="5">Mantle</tissue>
    </source>
</reference>
<dbReference type="PANTHER" id="PTHR10024">
    <property type="entry name" value="SYNAPTOTAGMIN"/>
    <property type="match status" value="1"/>
</dbReference>
<comment type="caution">
    <text evidence="5">The sequence shown here is derived from an EMBL/GenBank/DDBJ whole genome shotgun (WGS) entry which is preliminary data.</text>
</comment>
<keyword evidence="3" id="KW-0472">Membrane</keyword>
<keyword evidence="6" id="KW-1185">Reference proteome</keyword>
<feature type="domain" description="C2" evidence="4">
    <location>
        <begin position="282"/>
        <end position="404"/>
    </location>
</feature>
<reference evidence="5" key="1">
    <citation type="journal article" date="2021" name="Genome Biol. Evol.">
        <title>A High-Quality Reference Genome for a Parasitic Bivalve with Doubly Uniparental Inheritance (Bivalvia: Unionida).</title>
        <authorList>
            <person name="Smith C.H."/>
        </authorList>
    </citation>
    <scope>NUCLEOTIDE SEQUENCE</scope>
    <source>
        <strain evidence="5">CHS0354</strain>
    </source>
</reference>
<protein>
    <recommendedName>
        <fullName evidence="4">C2 domain-containing protein</fullName>
    </recommendedName>
</protein>
<sequence>MFSLVGIGVLCGISVVAIIIAVILLCRLYRKRSHRTCIPPFGGYDAIGDCKPPSLISVTSTSQEIQISKEQRTVQPRSTSVSSRGSISTMSRGSIKSDPLTEDTSSISARSDTSVDSYVFDPSFGAIRPDLYPRKDAVLQQSSLDRCYGRLHTRLKYDFRTSDLVVHLIEAQDLPPTENPDLDVGFGDPYIKIFLDPVVDERVRQSSVKRKTANPFYNEYFKFPATYDDIRTRTLVFQVYDYDKYSRHKSIGEVKIDLSKVETSNSVEMWCDILKQQQDYTDYGELLLSLSYLPTAERLTVVVMKAKDLRVPSTTSSTDPYVRITLIVEGKKVKRKKTTVKKGTLNPVWNEALSFNVPADLLPKVVLECHLIDNNLIRQGDFIGCCGIGPERDGNEGRHWNDMMQNQRKSMAMWQRLHK</sequence>
<dbReference type="CDD" id="cd00276">
    <property type="entry name" value="C2B_Synaptotagmin"/>
    <property type="match status" value="1"/>
</dbReference>
<dbReference type="GO" id="GO:0005544">
    <property type="term" value="F:calcium-dependent phospholipid binding"/>
    <property type="evidence" value="ECO:0007669"/>
    <property type="project" value="TreeGrafter"/>
</dbReference>
<dbReference type="PANTHER" id="PTHR10024:SF378">
    <property type="entry name" value="SYNAPTOTAGMIN BETA, ISOFORM D"/>
    <property type="match status" value="1"/>
</dbReference>
<dbReference type="GO" id="GO:0005509">
    <property type="term" value="F:calcium ion binding"/>
    <property type="evidence" value="ECO:0007669"/>
    <property type="project" value="TreeGrafter"/>
</dbReference>
<dbReference type="GO" id="GO:0001786">
    <property type="term" value="F:phosphatidylserine binding"/>
    <property type="evidence" value="ECO:0007669"/>
    <property type="project" value="TreeGrafter"/>
</dbReference>
<dbReference type="GO" id="GO:0005886">
    <property type="term" value="C:plasma membrane"/>
    <property type="evidence" value="ECO:0007669"/>
    <property type="project" value="TreeGrafter"/>
</dbReference>
<evidence type="ECO:0000256" key="2">
    <source>
        <dbReference type="SAM" id="MobiDB-lite"/>
    </source>
</evidence>
<dbReference type="InterPro" id="IPR000008">
    <property type="entry name" value="C2_dom"/>
</dbReference>
<feature type="domain" description="C2" evidence="4">
    <location>
        <begin position="147"/>
        <end position="271"/>
    </location>
</feature>
<dbReference type="Proteomes" id="UP001195483">
    <property type="component" value="Unassembled WGS sequence"/>
</dbReference>
<evidence type="ECO:0000313" key="6">
    <source>
        <dbReference type="Proteomes" id="UP001195483"/>
    </source>
</evidence>
<dbReference type="AlphaFoldDB" id="A0AAE0RM76"/>
<dbReference type="EMBL" id="JAEAOA010002127">
    <property type="protein sequence ID" value="KAK3576054.1"/>
    <property type="molecule type" value="Genomic_DNA"/>
</dbReference>
<feature type="region of interest" description="Disordered" evidence="2">
    <location>
        <begin position="67"/>
        <end position="108"/>
    </location>
</feature>